<evidence type="ECO:0000256" key="1">
    <source>
        <dbReference type="SAM" id="MobiDB-lite"/>
    </source>
</evidence>
<dbReference type="OrthoDB" id="4757095at2759"/>
<evidence type="ECO:0000313" key="3">
    <source>
        <dbReference type="EMBL" id="KAG0648659.1"/>
    </source>
</evidence>
<evidence type="ECO:0000313" key="4">
    <source>
        <dbReference type="Proteomes" id="UP000785200"/>
    </source>
</evidence>
<feature type="region of interest" description="Disordered" evidence="1">
    <location>
        <begin position="1"/>
        <end position="87"/>
    </location>
</feature>
<feature type="compositionally biased region" description="Basic residues" evidence="1">
    <location>
        <begin position="34"/>
        <end position="49"/>
    </location>
</feature>
<accession>A0A9P7AWZ2</accession>
<feature type="compositionally biased region" description="Basic and acidic residues" evidence="1">
    <location>
        <begin position="259"/>
        <end position="274"/>
    </location>
</feature>
<dbReference type="PANTHER" id="PTHR38790">
    <property type="entry name" value="2EXR DOMAIN-CONTAINING PROTEIN-RELATED"/>
    <property type="match status" value="1"/>
</dbReference>
<dbReference type="AlphaFoldDB" id="A0A9P7AWZ2"/>
<dbReference type="Pfam" id="PF24864">
    <property type="entry name" value="DUF7730"/>
    <property type="match status" value="1"/>
</dbReference>
<dbReference type="InterPro" id="IPR056632">
    <property type="entry name" value="DUF7730"/>
</dbReference>
<organism evidence="3 4">
    <name type="scientific">Hyphodiscus hymeniophilus</name>
    <dbReference type="NCBI Taxonomy" id="353542"/>
    <lineage>
        <taxon>Eukaryota</taxon>
        <taxon>Fungi</taxon>
        <taxon>Dikarya</taxon>
        <taxon>Ascomycota</taxon>
        <taxon>Pezizomycotina</taxon>
        <taxon>Leotiomycetes</taxon>
        <taxon>Helotiales</taxon>
        <taxon>Hyphodiscaceae</taxon>
        <taxon>Hyphodiscus</taxon>
    </lineage>
</organism>
<proteinExistence type="predicted"/>
<evidence type="ECO:0000259" key="2">
    <source>
        <dbReference type="Pfam" id="PF24864"/>
    </source>
</evidence>
<keyword evidence="4" id="KW-1185">Reference proteome</keyword>
<protein>
    <recommendedName>
        <fullName evidence="2">DUF7730 domain-containing protein</fullName>
    </recommendedName>
</protein>
<feature type="domain" description="DUF7730" evidence="2">
    <location>
        <begin position="94"/>
        <end position="208"/>
    </location>
</feature>
<gene>
    <name evidence="3" type="ORF">D0Z07_4914</name>
</gene>
<dbReference type="Proteomes" id="UP000785200">
    <property type="component" value="Unassembled WGS sequence"/>
</dbReference>
<dbReference type="EMBL" id="VNKQ01000009">
    <property type="protein sequence ID" value="KAG0648659.1"/>
    <property type="molecule type" value="Genomic_DNA"/>
</dbReference>
<name>A0A9P7AWZ2_9HELO</name>
<sequence length="286" mass="32404">MAKQEPSGLKSRLRLKGSDRLSSYRSDDTLAPLTRRKTVAGRASTRHQPQKPDSQRRASYQTPPLVFTHLPPRTRCLTPSPFESKPGLRLRTDEQAQSLLLTLPDEILLMIYTEVVGDKIVHIVRRRRKLGHTICDSSGDFDDCREDQCRGLKLPTGTYVHTGEANGNSIQFLQTCRKILPRHIQLFPRQVPQSLNPSPLLRLMSSFPHQSILPRTSNMRAPRVPDPALMHAPSALTPRRPSFLAPPFPVPQLQVITPDVKDDRMREARHRPDFVPETESIADNET</sequence>
<feature type="region of interest" description="Disordered" evidence="1">
    <location>
        <begin position="259"/>
        <end position="286"/>
    </location>
</feature>
<reference evidence="3" key="1">
    <citation type="submission" date="2019-07" db="EMBL/GenBank/DDBJ databases">
        <title>Hyphodiscus hymeniophilus genome sequencing and assembly.</title>
        <authorList>
            <person name="Kramer G."/>
            <person name="Nodwell J."/>
        </authorList>
    </citation>
    <scope>NUCLEOTIDE SEQUENCE</scope>
    <source>
        <strain evidence="3">ATCC 34498</strain>
    </source>
</reference>
<comment type="caution">
    <text evidence="3">The sequence shown here is derived from an EMBL/GenBank/DDBJ whole genome shotgun (WGS) entry which is preliminary data.</text>
</comment>